<keyword evidence="2" id="KW-0460">Magnesium</keyword>
<dbReference type="InterPro" id="IPR006439">
    <property type="entry name" value="HAD-SF_hydro_IA"/>
</dbReference>
<dbReference type="NCBIfam" id="TIGR01549">
    <property type="entry name" value="HAD-SF-IA-v1"/>
    <property type="match status" value="1"/>
</dbReference>
<proteinExistence type="predicted"/>
<keyword evidence="4" id="KW-1185">Reference proteome</keyword>
<protein>
    <submittedName>
        <fullName evidence="3">HAD-IA family hydrolase</fullName>
    </submittedName>
</protein>
<evidence type="ECO:0000256" key="1">
    <source>
        <dbReference type="ARBA" id="ARBA00022801"/>
    </source>
</evidence>
<dbReference type="InterPro" id="IPR036412">
    <property type="entry name" value="HAD-like_sf"/>
</dbReference>
<dbReference type="EMBL" id="JAGDEL010000023">
    <property type="protein sequence ID" value="MBO1514475.1"/>
    <property type="molecule type" value="Genomic_DNA"/>
</dbReference>
<comment type="caution">
    <text evidence="3">The sequence shown here is derived from an EMBL/GenBank/DDBJ whole genome shotgun (WGS) entry which is preliminary data.</text>
</comment>
<reference evidence="3 4" key="1">
    <citation type="submission" date="2021-03" db="EMBL/GenBank/DDBJ databases">
        <title>Whole genome sequence of Metabacillus bambusae BG109.</title>
        <authorList>
            <person name="Jeong J.W."/>
        </authorList>
    </citation>
    <scope>NUCLEOTIDE SEQUENCE [LARGE SCALE GENOMIC DNA]</scope>
    <source>
        <strain evidence="3 4">BG109</strain>
    </source>
</reference>
<keyword evidence="1 3" id="KW-0378">Hydrolase</keyword>
<dbReference type="InterPro" id="IPR023198">
    <property type="entry name" value="PGP-like_dom2"/>
</dbReference>
<gene>
    <name evidence="3" type="ORF">I7822_22875</name>
</gene>
<dbReference type="SUPFAM" id="SSF56784">
    <property type="entry name" value="HAD-like"/>
    <property type="match status" value="1"/>
</dbReference>
<name>A0ABS3N8K9_9BACI</name>
<evidence type="ECO:0000256" key="2">
    <source>
        <dbReference type="ARBA" id="ARBA00022842"/>
    </source>
</evidence>
<dbReference type="Gene3D" id="3.40.50.1000">
    <property type="entry name" value="HAD superfamily/HAD-like"/>
    <property type="match status" value="1"/>
</dbReference>
<evidence type="ECO:0000313" key="4">
    <source>
        <dbReference type="Proteomes" id="UP000663981"/>
    </source>
</evidence>
<dbReference type="PANTHER" id="PTHR43434:SF25">
    <property type="entry name" value="PHOSPHOGLYCOLATE PHOSPHATASE"/>
    <property type="match status" value="1"/>
</dbReference>
<dbReference type="InterPro" id="IPR041492">
    <property type="entry name" value="HAD_2"/>
</dbReference>
<accession>A0ABS3N8K9</accession>
<organism evidence="3 4">
    <name type="scientific">Metabacillus bambusae</name>
    <dbReference type="NCBI Taxonomy" id="2795218"/>
    <lineage>
        <taxon>Bacteria</taxon>
        <taxon>Bacillati</taxon>
        <taxon>Bacillota</taxon>
        <taxon>Bacilli</taxon>
        <taxon>Bacillales</taxon>
        <taxon>Bacillaceae</taxon>
        <taxon>Metabacillus</taxon>
    </lineage>
</organism>
<dbReference type="GO" id="GO:0016787">
    <property type="term" value="F:hydrolase activity"/>
    <property type="evidence" value="ECO:0007669"/>
    <property type="project" value="UniProtKB-KW"/>
</dbReference>
<dbReference type="Gene3D" id="1.10.150.240">
    <property type="entry name" value="Putative phosphatase, domain 2"/>
    <property type="match status" value="1"/>
</dbReference>
<dbReference type="Pfam" id="PF13419">
    <property type="entry name" value="HAD_2"/>
    <property type="match status" value="1"/>
</dbReference>
<dbReference type="SFLD" id="SFLDG01129">
    <property type="entry name" value="C1.5:_HAD__Beta-PGM__Phosphata"/>
    <property type="match status" value="1"/>
</dbReference>
<dbReference type="Proteomes" id="UP000663981">
    <property type="component" value="Unassembled WGS sequence"/>
</dbReference>
<dbReference type="SFLD" id="SFLDS00003">
    <property type="entry name" value="Haloacid_Dehalogenase"/>
    <property type="match status" value="1"/>
</dbReference>
<dbReference type="InterPro" id="IPR023214">
    <property type="entry name" value="HAD_sf"/>
</dbReference>
<dbReference type="InterPro" id="IPR050155">
    <property type="entry name" value="HAD-like_hydrolase_sf"/>
</dbReference>
<dbReference type="PANTHER" id="PTHR43434">
    <property type="entry name" value="PHOSPHOGLYCOLATE PHOSPHATASE"/>
    <property type="match status" value="1"/>
</dbReference>
<evidence type="ECO:0000313" key="3">
    <source>
        <dbReference type="EMBL" id="MBO1514475.1"/>
    </source>
</evidence>
<sequence length="188" mass="21981">MNILWDFDGTLFDTYKAFTNVMHEVLNGSVPPEEIFLELKKSFTHATAFFQLSDDQIIEFKQKERAISPEKKQPFPFVEDVLKQSNLNVIMTHKPREEVHTILNYFGWNHYFQEIVAGDDGFPRKPDPTSYCYLHDKYNLDLAVGDRVLDIVPAKEIGLHTCLFQNEAVGADFYLDTYEDFYQKIKIK</sequence>